<accession>A0ACC2V3E4</accession>
<organism evidence="1 2">
    <name type="scientific">Naganishia friedmannii</name>
    <dbReference type="NCBI Taxonomy" id="89922"/>
    <lineage>
        <taxon>Eukaryota</taxon>
        <taxon>Fungi</taxon>
        <taxon>Dikarya</taxon>
        <taxon>Basidiomycota</taxon>
        <taxon>Agaricomycotina</taxon>
        <taxon>Tremellomycetes</taxon>
        <taxon>Filobasidiales</taxon>
        <taxon>Filobasidiaceae</taxon>
        <taxon>Naganishia</taxon>
    </lineage>
</organism>
<dbReference type="Proteomes" id="UP001227268">
    <property type="component" value="Unassembled WGS sequence"/>
</dbReference>
<proteinExistence type="predicted"/>
<evidence type="ECO:0000313" key="2">
    <source>
        <dbReference type="Proteomes" id="UP001227268"/>
    </source>
</evidence>
<reference evidence="1" key="1">
    <citation type="submission" date="2023-04" db="EMBL/GenBank/DDBJ databases">
        <title>Draft Genome sequencing of Naganishia species isolated from polar environments using Oxford Nanopore Technology.</title>
        <authorList>
            <person name="Leo P."/>
            <person name="Venkateswaran K."/>
        </authorList>
    </citation>
    <scope>NUCLEOTIDE SEQUENCE</scope>
    <source>
        <strain evidence="1">MNA-CCFEE 5423</strain>
    </source>
</reference>
<gene>
    <name evidence="1" type="ORF">QFC21_006290</name>
</gene>
<name>A0ACC2V3E4_9TREE</name>
<dbReference type="EMBL" id="JASBWT010000029">
    <property type="protein sequence ID" value="KAJ9093694.1"/>
    <property type="molecule type" value="Genomic_DNA"/>
</dbReference>
<evidence type="ECO:0000313" key="1">
    <source>
        <dbReference type="EMBL" id="KAJ9093694.1"/>
    </source>
</evidence>
<protein>
    <submittedName>
        <fullName evidence="1">Uncharacterized protein</fullName>
    </submittedName>
</protein>
<comment type="caution">
    <text evidence="1">The sequence shown here is derived from an EMBL/GenBank/DDBJ whole genome shotgun (WGS) entry which is preliminary data.</text>
</comment>
<sequence>MPAQTDKPPAGGCARHEFLPFPDGYGASVHFQYPGKEFLVLGTLTNERPSAIYRLRPLQPAASSTTATSANGTGTLGIQIQPLAALSTISSTRASVSGGEAMDLPGSAADAAAAGMLVRRPADLGSVDVPKLAEKIVKNLFNYLHSFEGGPTTLTPETPIPLGVFQKWYERFLSKVRNGGVGFLDE</sequence>
<keyword evidence="2" id="KW-1185">Reference proteome</keyword>